<organism evidence="2 3">
    <name type="scientific">Rhodofomes roseus</name>
    <dbReference type="NCBI Taxonomy" id="34475"/>
    <lineage>
        <taxon>Eukaryota</taxon>
        <taxon>Fungi</taxon>
        <taxon>Dikarya</taxon>
        <taxon>Basidiomycota</taxon>
        <taxon>Agaricomycotina</taxon>
        <taxon>Agaricomycetes</taxon>
        <taxon>Polyporales</taxon>
        <taxon>Rhodofomes</taxon>
    </lineage>
</organism>
<gene>
    <name evidence="2" type="ORF">EVJ58_g9379</name>
</gene>
<feature type="compositionally biased region" description="Basic residues" evidence="1">
    <location>
        <begin position="189"/>
        <end position="200"/>
    </location>
</feature>
<feature type="compositionally biased region" description="Low complexity" evidence="1">
    <location>
        <begin position="1"/>
        <end position="22"/>
    </location>
</feature>
<comment type="caution">
    <text evidence="2">The sequence shown here is derived from an EMBL/GenBank/DDBJ whole genome shotgun (WGS) entry which is preliminary data.</text>
</comment>
<feature type="compositionally biased region" description="Basic residues" evidence="1">
    <location>
        <begin position="463"/>
        <end position="479"/>
    </location>
</feature>
<dbReference type="SUPFAM" id="SSF52047">
    <property type="entry name" value="RNI-like"/>
    <property type="match status" value="1"/>
</dbReference>
<feature type="compositionally biased region" description="Low complexity" evidence="1">
    <location>
        <begin position="170"/>
        <end position="183"/>
    </location>
</feature>
<evidence type="ECO:0000313" key="2">
    <source>
        <dbReference type="EMBL" id="TFY53572.1"/>
    </source>
</evidence>
<feature type="compositionally biased region" description="Basic and acidic residues" evidence="1">
    <location>
        <begin position="111"/>
        <end position="124"/>
    </location>
</feature>
<dbReference type="EMBL" id="SEKV01000804">
    <property type="protein sequence ID" value="TFY53572.1"/>
    <property type="molecule type" value="Genomic_DNA"/>
</dbReference>
<protein>
    <submittedName>
        <fullName evidence="2">Uncharacterized protein</fullName>
    </submittedName>
</protein>
<proteinExistence type="predicted"/>
<evidence type="ECO:0000313" key="3">
    <source>
        <dbReference type="Proteomes" id="UP000298390"/>
    </source>
</evidence>
<feature type="compositionally biased region" description="Basic and acidic residues" evidence="1">
    <location>
        <begin position="201"/>
        <end position="219"/>
    </location>
</feature>
<name>A0A4Y9XUY8_9APHY</name>
<feature type="region of interest" description="Disordered" evidence="1">
    <location>
        <begin position="68"/>
        <end position="124"/>
    </location>
</feature>
<feature type="region of interest" description="Disordered" evidence="1">
    <location>
        <begin position="439"/>
        <end position="506"/>
    </location>
</feature>
<dbReference type="Proteomes" id="UP000298390">
    <property type="component" value="Unassembled WGS sequence"/>
</dbReference>
<accession>A0A4Y9XUY8</accession>
<feature type="compositionally biased region" description="Low complexity" evidence="1">
    <location>
        <begin position="238"/>
        <end position="254"/>
    </location>
</feature>
<dbReference type="STRING" id="34475.A0A4Y9XUY8"/>
<feature type="region of interest" description="Disordered" evidence="1">
    <location>
        <begin position="165"/>
        <end position="254"/>
    </location>
</feature>
<sequence>MTQSVSDSTLSPTPFSPFSSYSEVSGVTSDDAPDLGAFTTVFRALNNLQQRTAPALLNDVNTGTPISPLAFSPTADGSEAPLHSAPWSHHPVNDYLSYSSPDSPRRGRSPLRSDSESTASDVDRSDLLRVEAEVAELIDQPSLGDLDEALGFLAAERARLLAQRKKGLRTTGNTSSTTTTSDSIYRHVIQPRRKRRRKRNRSEGASRVRASEHDQDHLTETSTTAGVDDVGDDGGDEAYASSSSVEIASSPSAAIRTATASARVKTVRRQPTLTQVAREKPRLLHSKSTPNLIPPVSLPLDARVLHLRNLAHKLRLFFPKDAVALHDVLDPETAFSATGESGFVDTRGPEPGSQDTLIHVFIDHSNILIGFLSYLRRHLHHYARSRGRYLSHAALALILERGRPITRRVLVASSPLYQPVDSAGLLGYEVRVYARVPDTGDGADRQRHALNHNQSEAQSPGRGRGRRAGASHARSHSHKSSIGGGGTSTESETNGNGNGNGNGAGASARVRYREQGVDELLQLKLHQAIADIDEVPTGATIVLATGDGNVGQFNEEGFLGCVRTALKKGWRVELYAWEGGLSNAWLPVREVFSSLRIHFGSWEVACAYTDEASEGDSERKTCGLLLRIVTDPIFASYVKHLDILAFADKLAPFEMHSLTKAIGAMSNLRTFRWHTVHQTFTLPSNDLLATLALTSGRICEYSLPIQCLDALQSLKRLPATSLSLQLVHPNTPDAESDLHDVYRTTLALLFEAYRGSLTHLSAPSQVIWGCPISTLQDLTHLSINHAEHLSNIALLFHHCIRLESLDIQYPRKPPTDLYKALAADPAALPHLTHLKLRLYPPMNRSQVKALAKFIRSKKKLRCFDFSDWSSSIEELAPVLSVIESLSGLEVLGIDIAFEATLGHKDVAIMRRTIPKTITALRLRLVYSEMNMVEPPPKDLPWLELWAGLPKLAFAHVDDDEPTVWYDDLAHAIKTLELVGRRSDFRGVERIDGKVVLGDYWSDTKVHFRTVQDFGCEDWEWLMRGHDLLDDTNY</sequence>
<dbReference type="CDD" id="cd18724">
    <property type="entry name" value="PIN_LabA-like"/>
    <property type="match status" value="1"/>
</dbReference>
<dbReference type="Gene3D" id="3.80.10.10">
    <property type="entry name" value="Ribonuclease Inhibitor"/>
    <property type="match status" value="1"/>
</dbReference>
<evidence type="ECO:0000256" key="1">
    <source>
        <dbReference type="SAM" id="MobiDB-lite"/>
    </source>
</evidence>
<dbReference type="AlphaFoldDB" id="A0A4Y9XUY8"/>
<feature type="region of interest" description="Disordered" evidence="1">
    <location>
        <begin position="1"/>
        <end position="29"/>
    </location>
</feature>
<reference evidence="2 3" key="1">
    <citation type="submission" date="2019-01" db="EMBL/GenBank/DDBJ databases">
        <title>Genome sequencing of the rare red list fungi Fomitopsis rosea.</title>
        <authorList>
            <person name="Buettner E."/>
            <person name="Kellner H."/>
        </authorList>
    </citation>
    <scope>NUCLEOTIDE SEQUENCE [LARGE SCALE GENOMIC DNA]</scope>
    <source>
        <strain evidence="2 3">DSM 105464</strain>
    </source>
</reference>
<dbReference type="InterPro" id="IPR032675">
    <property type="entry name" value="LRR_dom_sf"/>
</dbReference>